<dbReference type="PANTHER" id="PTHR10994:SF144">
    <property type="entry name" value="RETICULON-LIKE PROTEIN"/>
    <property type="match status" value="1"/>
</dbReference>
<dbReference type="PANTHER" id="PTHR10994">
    <property type="entry name" value="RETICULON"/>
    <property type="match status" value="1"/>
</dbReference>
<reference evidence="1" key="1">
    <citation type="submission" date="2019-10" db="EMBL/GenBank/DDBJ databases">
        <authorList>
            <person name="Zhang R."/>
            <person name="Pan Y."/>
            <person name="Wang J."/>
            <person name="Ma R."/>
            <person name="Yu S."/>
        </authorList>
    </citation>
    <scope>NUCLEOTIDE SEQUENCE</scope>
    <source>
        <strain evidence="1">LA-IB0</strain>
        <tissue evidence="1">Leaf</tissue>
    </source>
</reference>
<organism evidence="1 2">
    <name type="scientific">Buddleja alternifolia</name>
    <dbReference type="NCBI Taxonomy" id="168488"/>
    <lineage>
        <taxon>Eukaryota</taxon>
        <taxon>Viridiplantae</taxon>
        <taxon>Streptophyta</taxon>
        <taxon>Embryophyta</taxon>
        <taxon>Tracheophyta</taxon>
        <taxon>Spermatophyta</taxon>
        <taxon>Magnoliopsida</taxon>
        <taxon>eudicotyledons</taxon>
        <taxon>Gunneridae</taxon>
        <taxon>Pentapetalae</taxon>
        <taxon>asterids</taxon>
        <taxon>lamiids</taxon>
        <taxon>Lamiales</taxon>
        <taxon>Scrophulariaceae</taxon>
        <taxon>Buddlejeae</taxon>
        <taxon>Buddleja</taxon>
    </lineage>
</organism>
<dbReference type="Proteomes" id="UP000826271">
    <property type="component" value="Unassembled WGS sequence"/>
</dbReference>
<evidence type="ECO:0000313" key="2">
    <source>
        <dbReference type="Proteomes" id="UP000826271"/>
    </source>
</evidence>
<dbReference type="EMBL" id="WHWC01000012">
    <property type="protein sequence ID" value="KAG8372778.1"/>
    <property type="molecule type" value="Genomic_DNA"/>
</dbReference>
<dbReference type="InterPro" id="IPR045064">
    <property type="entry name" value="Reticulon-like"/>
</dbReference>
<proteinExistence type="predicted"/>
<accession>A0AAV6WQM9</accession>
<keyword evidence="2" id="KW-1185">Reference proteome</keyword>
<protein>
    <submittedName>
        <fullName evidence="1">Uncharacterized protein</fullName>
    </submittedName>
</protein>
<evidence type="ECO:0000313" key="1">
    <source>
        <dbReference type="EMBL" id="KAG8372778.1"/>
    </source>
</evidence>
<name>A0AAV6WQM9_9LAMI</name>
<sequence length="145" mass="16132">MADHARDHKKKESTAESLIEKITEKFHRGDSSSSNSDYEKDIKSATEAVKELVMLTVKCVNISIVCPPKIPEVIIPEDIVLGVASALRIEFNRALPILRDIASGRDLKKFLAEDQVHAFAEKAEAELKKQYVVFNVKDIAIAELA</sequence>
<gene>
    <name evidence="1" type="ORF">BUALT_Bualt12G0102200</name>
</gene>
<comment type="caution">
    <text evidence="1">The sequence shown here is derived from an EMBL/GenBank/DDBJ whole genome shotgun (WGS) entry which is preliminary data.</text>
</comment>
<dbReference type="AlphaFoldDB" id="A0AAV6WQM9"/>
<dbReference type="GO" id="GO:0009617">
    <property type="term" value="P:response to bacterium"/>
    <property type="evidence" value="ECO:0007669"/>
    <property type="project" value="InterPro"/>
</dbReference>